<reference evidence="1 2" key="1">
    <citation type="submission" date="2016-02" db="EMBL/GenBank/DDBJ databases">
        <authorList>
            <person name="Wen L."/>
            <person name="He K."/>
            <person name="Yang H."/>
        </authorList>
    </citation>
    <scope>NUCLEOTIDE SEQUENCE [LARGE SCALE GENOMIC DNA]</scope>
    <source>
        <strain evidence="1">ShG14-8</strain>
    </source>
</reference>
<reference evidence="1 2" key="2">
    <citation type="submission" date="2016-03" db="EMBL/GenBank/DDBJ databases">
        <title>New uncultured bacterium of the family Gallionellaceae from acid mine drainage: description and reconstruction of genome based on metagenomic analysis of microbial community.</title>
        <authorList>
            <person name="Kadnikov V."/>
            <person name="Ivasenko D."/>
            <person name="Beletsky A."/>
            <person name="Mardanov A."/>
            <person name="Danilova E."/>
            <person name="Pimenov N."/>
            <person name="Karnachuk O."/>
            <person name="Ravin N."/>
        </authorList>
    </citation>
    <scope>NUCLEOTIDE SEQUENCE [LARGE SCALE GENOMIC DNA]</scope>
    <source>
        <strain evidence="1">ShG14-8</strain>
    </source>
</reference>
<comment type="caution">
    <text evidence="1">The sequence shown here is derived from an EMBL/GenBank/DDBJ whole genome shotgun (WGS) entry which is preliminary data.</text>
</comment>
<gene>
    <name evidence="1" type="ORF">AWT59_0846</name>
</gene>
<accession>A0A139BVR5</accession>
<dbReference type="AlphaFoldDB" id="A0A139BVR5"/>
<name>A0A139BVR5_9PROT</name>
<sequence>MSIKMRNTELSPAEASFLKWQYGFDEEDEPFERALWQAIVRAWEADNALGAEEETRHLERLGCSGAYPEEVALYLQFKSEASDVIWKELIRRAALTDRRTAKIATPVNRRHGNY</sequence>
<proteinExistence type="predicted"/>
<protein>
    <submittedName>
        <fullName evidence="1">Uncharacterized protein</fullName>
    </submittedName>
</protein>
<evidence type="ECO:0000313" key="1">
    <source>
        <dbReference type="EMBL" id="KXS33003.1"/>
    </source>
</evidence>
<organism evidence="1 2">
    <name type="scientific">Candidatus Gallionella acididurans</name>
    <dbReference type="NCBI Taxonomy" id="1796491"/>
    <lineage>
        <taxon>Bacteria</taxon>
        <taxon>Pseudomonadati</taxon>
        <taxon>Pseudomonadota</taxon>
        <taxon>Betaproteobacteria</taxon>
        <taxon>Nitrosomonadales</taxon>
        <taxon>Gallionellaceae</taxon>
        <taxon>Gallionella</taxon>
    </lineage>
</organism>
<evidence type="ECO:0000313" key="2">
    <source>
        <dbReference type="Proteomes" id="UP000070578"/>
    </source>
</evidence>
<dbReference type="Proteomes" id="UP000070578">
    <property type="component" value="Unassembled WGS sequence"/>
</dbReference>
<dbReference type="EMBL" id="LSLI01000013">
    <property type="protein sequence ID" value="KXS33003.1"/>
    <property type="molecule type" value="Genomic_DNA"/>
</dbReference>